<dbReference type="AlphaFoldDB" id="A0A9J5ZHP4"/>
<protein>
    <recommendedName>
        <fullName evidence="3">Mutator-like transposase</fullName>
    </recommendedName>
</protein>
<evidence type="ECO:0000313" key="2">
    <source>
        <dbReference type="Proteomes" id="UP000824120"/>
    </source>
</evidence>
<comment type="caution">
    <text evidence="1">The sequence shown here is derived from an EMBL/GenBank/DDBJ whole genome shotgun (WGS) entry which is preliminary data.</text>
</comment>
<evidence type="ECO:0000313" key="1">
    <source>
        <dbReference type="EMBL" id="KAG5611949.1"/>
    </source>
</evidence>
<dbReference type="Proteomes" id="UP000824120">
    <property type="component" value="Chromosome 4"/>
</dbReference>
<sequence length="320" mass="37552">MIMHRDIAYDDFANKIITCRKLNCELEDIVITYLHSCGEKQKMAPFKINDQLSLSTYLKDEPRGVLRIYMVERLVENHNLCDDQQVLNDECGRMNMNILNEEHEGQHILFPEVQNRLPIIGEVADRQAAKAYNIDVFSDHFNRIRDLVPQAATHLERIGFHRWSRAVFSENRYNIMTTNIAESVNSMFLDEREYPITSLFDAINRRFAEKFHERPLRCQYGDDYGRRIYEYSSSYYNVEVYLIAYMEEIKPVPSEETWEVPIEILERKISSPFVEPGKVGRRSSKRNKGIGESFSTKKNKCSLCERIGHKRTTCSERNVA</sequence>
<gene>
    <name evidence="1" type="ORF">H5410_023230</name>
</gene>
<dbReference type="OrthoDB" id="1415334at2759"/>
<accession>A0A9J5ZHP4</accession>
<reference evidence="1 2" key="1">
    <citation type="submission" date="2020-09" db="EMBL/GenBank/DDBJ databases">
        <title>De no assembly of potato wild relative species, Solanum commersonii.</title>
        <authorList>
            <person name="Cho K."/>
        </authorList>
    </citation>
    <scope>NUCLEOTIDE SEQUENCE [LARGE SCALE GENOMIC DNA]</scope>
    <source>
        <strain evidence="1">LZ3.2</strain>
        <tissue evidence="1">Leaf</tissue>
    </source>
</reference>
<evidence type="ECO:0008006" key="3">
    <source>
        <dbReference type="Google" id="ProtNLM"/>
    </source>
</evidence>
<organism evidence="1 2">
    <name type="scientific">Solanum commersonii</name>
    <name type="common">Commerson's wild potato</name>
    <name type="synonym">Commerson's nightshade</name>
    <dbReference type="NCBI Taxonomy" id="4109"/>
    <lineage>
        <taxon>Eukaryota</taxon>
        <taxon>Viridiplantae</taxon>
        <taxon>Streptophyta</taxon>
        <taxon>Embryophyta</taxon>
        <taxon>Tracheophyta</taxon>
        <taxon>Spermatophyta</taxon>
        <taxon>Magnoliopsida</taxon>
        <taxon>eudicotyledons</taxon>
        <taxon>Gunneridae</taxon>
        <taxon>Pentapetalae</taxon>
        <taxon>asterids</taxon>
        <taxon>lamiids</taxon>
        <taxon>Solanales</taxon>
        <taxon>Solanaceae</taxon>
        <taxon>Solanoideae</taxon>
        <taxon>Solaneae</taxon>
        <taxon>Solanum</taxon>
    </lineage>
</organism>
<keyword evidence="2" id="KW-1185">Reference proteome</keyword>
<dbReference type="EMBL" id="JACXVP010000004">
    <property type="protein sequence ID" value="KAG5611949.1"/>
    <property type="molecule type" value="Genomic_DNA"/>
</dbReference>
<proteinExistence type="predicted"/>
<name>A0A9J5ZHP4_SOLCO</name>